<reference evidence="3" key="2">
    <citation type="submission" date="2019-06" db="EMBL/GenBank/DDBJ databases">
        <title>Co-occurence of chitin degradation, pigmentation and bioactivity in marine Pseudoalteromonas.</title>
        <authorList>
            <person name="Sonnenschein E.C."/>
            <person name="Bech P.K."/>
        </authorList>
    </citation>
    <scope>NUCLEOTIDE SEQUENCE [LARGE SCALE GENOMIC DNA]</scope>
    <source>
        <strain evidence="3">S2897</strain>
    </source>
</reference>
<accession>A0A5S3Z3S8</accession>
<keyword evidence="1" id="KW-0472">Membrane</keyword>
<evidence type="ECO:0000313" key="3">
    <source>
        <dbReference type="Proteomes" id="UP000305874"/>
    </source>
</evidence>
<protein>
    <submittedName>
        <fullName evidence="2">Uncharacterized protein</fullName>
    </submittedName>
</protein>
<sequence length="149" mass="16807">MDKHHNVLVYLALPVCWLLYLFSLPLLFWYAYNPMDWVLDHFSSVIRDHAMVFYGVLALHDFALNLLLALPFAYGLIKLAGNNIIKPVLFAAIVVAFLVHRSDVSALATLDAPNQLHMILGMIGSLFILPLAFVLMRRVRSSTAKSEQP</sequence>
<dbReference type="RefSeq" id="WP_138548190.1">
    <property type="nucleotide sequence ID" value="NZ_PNCG01000010.1"/>
</dbReference>
<keyword evidence="1" id="KW-0812">Transmembrane</keyword>
<evidence type="ECO:0000313" key="2">
    <source>
        <dbReference type="EMBL" id="TMP86929.1"/>
    </source>
</evidence>
<feature type="transmembrane region" description="Helical" evidence="1">
    <location>
        <begin position="52"/>
        <end position="76"/>
    </location>
</feature>
<gene>
    <name evidence="2" type="ORF">CWC05_10655</name>
</gene>
<evidence type="ECO:0000256" key="1">
    <source>
        <dbReference type="SAM" id="Phobius"/>
    </source>
</evidence>
<dbReference type="EMBL" id="PNCG01000010">
    <property type="protein sequence ID" value="TMP86929.1"/>
    <property type="molecule type" value="Genomic_DNA"/>
</dbReference>
<comment type="caution">
    <text evidence="2">The sequence shown here is derived from an EMBL/GenBank/DDBJ whole genome shotgun (WGS) entry which is preliminary data.</text>
</comment>
<feature type="transmembrane region" description="Helical" evidence="1">
    <location>
        <begin position="7"/>
        <end position="32"/>
    </location>
</feature>
<keyword evidence="1" id="KW-1133">Transmembrane helix</keyword>
<feature type="transmembrane region" description="Helical" evidence="1">
    <location>
        <begin position="88"/>
        <end position="110"/>
    </location>
</feature>
<organism evidence="2 3">
    <name type="scientific">Pseudoalteromonas ruthenica</name>
    <dbReference type="NCBI Taxonomy" id="151081"/>
    <lineage>
        <taxon>Bacteria</taxon>
        <taxon>Pseudomonadati</taxon>
        <taxon>Pseudomonadota</taxon>
        <taxon>Gammaproteobacteria</taxon>
        <taxon>Alteromonadales</taxon>
        <taxon>Pseudoalteromonadaceae</taxon>
        <taxon>Pseudoalteromonas</taxon>
    </lineage>
</organism>
<proteinExistence type="predicted"/>
<dbReference type="Proteomes" id="UP000305874">
    <property type="component" value="Unassembled WGS sequence"/>
</dbReference>
<feature type="transmembrane region" description="Helical" evidence="1">
    <location>
        <begin position="116"/>
        <end position="136"/>
    </location>
</feature>
<dbReference type="AlphaFoldDB" id="A0A5S3Z3S8"/>
<reference evidence="2 3" key="1">
    <citation type="submission" date="2017-12" db="EMBL/GenBank/DDBJ databases">
        <authorList>
            <person name="Paulsen S."/>
            <person name="Gram L.K."/>
        </authorList>
    </citation>
    <scope>NUCLEOTIDE SEQUENCE [LARGE SCALE GENOMIC DNA]</scope>
    <source>
        <strain evidence="2 3">S2897</strain>
    </source>
</reference>
<name>A0A5S3Z3S8_9GAMM</name>